<evidence type="ECO:0000313" key="2">
    <source>
        <dbReference type="EMBL" id="WOX04259.1"/>
    </source>
</evidence>
<evidence type="ECO:0008006" key="4">
    <source>
        <dbReference type="Google" id="ProtNLM"/>
    </source>
</evidence>
<reference evidence="2 3" key="1">
    <citation type="submission" date="2023-10" db="EMBL/GenBank/DDBJ databases">
        <title>Description of Microbulbifer bruguierae sp. nov., isolated from the sediments of mangrove plant Bruguiera sexangula and comparative genomic analyses of the genus Microbulbifer.</title>
        <authorList>
            <person name="Long M."/>
        </authorList>
    </citation>
    <scope>NUCLEOTIDE SEQUENCE [LARGE SCALE GENOMIC DNA]</scope>
    <source>
        <strain evidence="2 3">SPO729</strain>
    </source>
</reference>
<organism evidence="2 3">
    <name type="scientific">Microbulbifer pacificus</name>
    <dbReference type="NCBI Taxonomy" id="407164"/>
    <lineage>
        <taxon>Bacteria</taxon>
        <taxon>Pseudomonadati</taxon>
        <taxon>Pseudomonadota</taxon>
        <taxon>Gammaproteobacteria</taxon>
        <taxon>Cellvibrionales</taxon>
        <taxon>Microbulbiferaceae</taxon>
        <taxon>Microbulbifer</taxon>
    </lineage>
</organism>
<evidence type="ECO:0000313" key="3">
    <source>
        <dbReference type="Proteomes" id="UP001302477"/>
    </source>
</evidence>
<sequence>MRKLTATALVILMALAAVACDRDVCYRDGERERKPSIPFASISSDFAPVLALAQPF</sequence>
<dbReference type="KEGG" id="mpaf:R5R33_10945"/>
<feature type="chain" id="PRO_5043412141" description="Lipoprotein" evidence="1">
    <location>
        <begin position="20"/>
        <end position="56"/>
    </location>
</feature>
<dbReference type="RefSeq" id="WP_318952737.1">
    <property type="nucleotide sequence ID" value="NZ_CP137555.1"/>
</dbReference>
<protein>
    <recommendedName>
        <fullName evidence="4">Lipoprotein</fullName>
    </recommendedName>
</protein>
<dbReference type="EMBL" id="CP137555">
    <property type="protein sequence ID" value="WOX04259.1"/>
    <property type="molecule type" value="Genomic_DNA"/>
</dbReference>
<name>A0AAU0MVQ0_9GAMM</name>
<gene>
    <name evidence="2" type="ORF">R5R33_10945</name>
</gene>
<dbReference type="AlphaFoldDB" id="A0AAU0MVQ0"/>
<dbReference type="PROSITE" id="PS51257">
    <property type="entry name" value="PROKAR_LIPOPROTEIN"/>
    <property type="match status" value="1"/>
</dbReference>
<keyword evidence="1" id="KW-0732">Signal</keyword>
<accession>A0AAU0MVQ0</accession>
<keyword evidence="3" id="KW-1185">Reference proteome</keyword>
<evidence type="ECO:0000256" key="1">
    <source>
        <dbReference type="SAM" id="SignalP"/>
    </source>
</evidence>
<feature type="signal peptide" evidence="1">
    <location>
        <begin position="1"/>
        <end position="19"/>
    </location>
</feature>
<dbReference type="Proteomes" id="UP001302477">
    <property type="component" value="Chromosome"/>
</dbReference>
<proteinExistence type="predicted"/>